<organism evidence="3">
    <name type="scientific">Physcomitrium patens</name>
    <name type="common">Spreading-leaved earth moss</name>
    <name type="synonym">Physcomitrella patens</name>
    <dbReference type="NCBI Taxonomy" id="3218"/>
    <lineage>
        <taxon>Eukaryota</taxon>
        <taxon>Viridiplantae</taxon>
        <taxon>Streptophyta</taxon>
        <taxon>Embryophyta</taxon>
        <taxon>Bryophyta</taxon>
        <taxon>Bryophytina</taxon>
        <taxon>Bryopsida</taxon>
        <taxon>Funariidae</taxon>
        <taxon>Funariales</taxon>
        <taxon>Funariaceae</taxon>
        <taxon>Physcomitrium</taxon>
    </lineage>
</organism>
<dbReference type="AlphaFoldDB" id="A0A2K1L457"/>
<accession>A0A2K1L457</accession>
<evidence type="ECO:0000256" key="1">
    <source>
        <dbReference type="SAM" id="MobiDB-lite"/>
    </source>
</evidence>
<keyword evidence="5" id="KW-1185">Reference proteome</keyword>
<dbReference type="EMBL" id="ABEU02000002">
    <property type="protein sequence ID" value="PNR60801.1"/>
    <property type="molecule type" value="Genomic_DNA"/>
</dbReference>
<name>A0A2K1L457_PHYPA</name>
<dbReference type="InParanoid" id="A0A2K1L457"/>
<keyword evidence="2" id="KW-0472">Membrane</keyword>
<sequence>MYMGQLDHRSKEARVNSRSPNVMEPRGDVTNGATLSPKGQAYFHAYSHMSNPKLQAKKNINHISNLGLELWVLKFVLSIIAFSLISSTKQNNVVYNTFISYK</sequence>
<feature type="transmembrane region" description="Helical" evidence="2">
    <location>
        <begin position="66"/>
        <end position="85"/>
    </location>
</feature>
<evidence type="ECO:0000313" key="4">
    <source>
        <dbReference type="EnsemblPlants" id="PAC:32935740.CDS.1"/>
    </source>
</evidence>
<reference evidence="4" key="3">
    <citation type="submission" date="2020-12" db="UniProtKB">
        <authorList>
            <consortium name="EnsemblPlants"/>
        </authorList>
    </citation>
    <scope>IDENTIFICATION</scope>
</reference>
<reference evidence="3 5" key="2">
    <citation type="journal article" date="2018" name="Plant J.">
        <title>The Physcomitrella patens chromosome-scale assembly reveals moss genome structure and evolution.</title>
        <authorList>
            <person name="Lang D."/>
            <person name="Ullrich K.K."/>
            <person name="Murat F."/>
            <person name="Fuchs J."/>
            <person name="Jenkins J."/>
            <person name="Haas F.B."/>
            <person name="Piednoel M."/>
            <person name="Gundlach H."/>
            <person name="Van Bel M."/>
            <person name="Meyberg R."/>
            <person name="Vives C."/>
            <person name="Morata J."/>
            <person name="Symeonidi A."/>
            <person name="Hiss M."/>
            <person name="Muchero W."/>
            <person name="Kamisugi Y."/>
            <person name="Saleh O."/>
            <person name="Blanc G."/>
            <person name="Decker E.L."/>
            <person name="van Gessel N."/>
            <person name="Grimwood J."/>
            <person name="Hayes R.D."/>
            <person name="Graham S.W."/>
            <person name="Gunter L.E."/>
            <person name="McDaniel S.F."/>
            <person name="Hoernstein S.N.W."/>
            <person name="Larsson A."/>
            <person name="Li F.W."/>
            <person name="Perroud P.F."/>
            <person name="Phillips J."/>
            <person name="Ranjan P."/>
            <person name="Rokshar D.S."/>
            <person name="Rothfels C.J."/>
            <person name="Schneider L."/>
            <person name="Shu S."/>
            <person name="Stevenson D.W."/>
            <person name="Thummler F."/>
            <person name="Tillich M."/>
            <person name="Villarreal Aguilar J.C."/>
            <person name="Widiez T."/>
            <person name="Wong G.K."/>
            <person name="Wymore A."/>
            <person name="Zhang Y."/>
            <person name="Zimmer A.D."/>
            <person name="Quatrano R.S."/>
            <person name="Mayer K.F.X."/>
            <person name="Goodstein D."/>
            <person name="Casacuberta J.M."/>
            <person name="Vandepoele K."/>
            <person name="Reski R."/>
            <person name="Cuming A.C."/>
            <person name="Tuskan G.A."/>
            <person name="Maumus F."/>
            <person name="Salse J."/>
            <person name="Schmutz J."/>
            <person name="Rensing S.A."/>
        </authorList>
    </citation>
    <scope>NUCLEOTIDE SEQUENCE [LARGE SCALE GENOMIC DNA]</scope>
    <source>
        <strain evidence="4 5">cv. Gransden 2004</strain>
    </source>
</reference>
<proteinExistence type="predicted"/>
<dbReference type="Proteomes" id="UP000006727">
    <property type="component" value="Chromosome 2"/>
</dbReference>
<evidence type="ECO:0000313" key="3">
    <source>
        <dbReference type="EMBL" id="PNR60801.1"/>
    </source>
</evidence>
<reference evidence="3 5" key="1">
    <citation type="journal article" date="2008" name="Science">
        <title>The Physcomitrella genome reveals evolutionary insights into the conquest of land by plants.</title>
        <authorList>
            <person name="Rensing S."/>
            <person name="Lang D."/>
            <person name="Zimmer A."/>
            <person name="Terry A."/>
            <person name="Salamov A."/>
            <person name="Shapiro H."/>
            <person name="Nishiyama T."/>
            <person name="Perroud P.-F."/>
            <person name="Lindquist E."/>
            <person name="Kamisugi Y."/>
            <person name="Tanahashi T."/>
            <person name="Sakakibara K."/>
            <person name="Fujita T."/>
            <person name="Oishi K."/>
            <person name="Shin-I T."/>
            <person name="Kuroki Y."/>
            <person name="Toyoda A."/>
            <person name="Suzuki Y."/>
            <person name="Hashimoto A."/>
            <person name="Yamaguchi K."/>
            <person name="Sugano A."/>
            <person name="Kohara Y."/>
            <person name="Fujiyama A."/>
            <person name="Anterola A."/>
            <person name="Aoki S."/>
            <person name="Ashton N."/>
            <person name="Barbazuk W.B."/>
            <person name="Barker E."/>
            <person name="Bennetzen J."/>
            <person name="Bezanilla M."/>
            <person name="Blankenship R."/>
            <person name="Cho S.H."/>
            <person name="Dutcher S."/>
            <person name="Estelle M."/>
            <person name="Fawcett J.A."/>
            <person name="Gundlach H."/>
            <person name="Hanada K."/>
            <person name="Heyl A."/>
            <person name="Hicks K.A."/>
            <person name="Hugh J."/>
            <person name="Lohr M."/>
            <person name="Mayer K."/>
            <person name="Melkozernov A."/>
            <person name="Murata T."/>
            <person name="Nelson D."/>
            <person name="Pils B."/>
            <person name="Prigge M."/>
            <person name="Reiss B."/>
            <person name="Renner T."/>
            <person name="Rombauts S."/>
            <person name="Rushton P."/>
            <person name="Sanderfoot A."/>
            <person name="Schween G."/>
            <person name="Shiu S.-H."/>
            <person name="Stueber K."/>
            <person name="Theodoulou F.L."/>
            <person name="Tu H."/>
            <person name="Van de Peer Y."/>
            <person name="Verrier P.J."/>
            <person name="Waters E."/>
            <person name="Wood A."/>
            <person name="Yang L."/>
            <person name="Cove D."/>
            <person name="Cuming A."/>
            <person name="Hasebe M."/>
            <person name="Lucas S."/>
            <person name="Mishler D.B."/>
            <person name="Reski R."/>
            <person name="Grigoriev I."/>
            <person name="Quatrano R.S."/>
            <person name="Boore J.L."/>
        </authorList>
    </citation>
    <scope>NUCLEOTIDE SEQUENCE [LARGE SCALE GENOMIC DNA]</scope>
    <source>
        <strain evidence="4 5">cv. Gransden 2004</strain>
    </source>
</reference>
<keyword evidence="2" id="KW-1133">Transmembrane helix</keyword>
<evidence type="ECO:0000313" key="5">
    <source>
        <dbReference type="Proteomes" id="UP000006727"/>
    </source>
</evidence>
<keyword evidence="2" id="KW-0812">Transmembrane</keyword>
<dbReference type="EnsemblPlants" id="Pp3c2_33540V3.1">
    <property type="protein sequence ID" value="PAC:32935740.CDS.1"/>
    <property type="gene ID" value="Pp3c2_33540"/>
</dbReference>
<dbReference type="Gramene" id="Pp3c2_33540V3.1">
    <property type="protein sequence ID" value="PAC:32935740.CDS.1"/>
    <property type="gene ID" value="Pp3c2_33540"/>
</dbReference>
<feature type="region of interest" description="Disordered" evidence="1">
    <location>
        <begin position="1"/>
        <end position="30"/>
    </location>
</feature>
<protein>
    <submittedName>
        <fullName evidence="3 4">Uncharacterized protein</fullName>
    </submittedName>
</protein>
<evidence type="ECO:0000256" key="2">
    <source>
        <dbReference type="SAM" id="Phobius"/>
    </source>
</evidence>
<gene>
    <name evidence="3" type="ORF">PHYPA_003594</name>
</gene>
<feature type="compositionally biased region" description="Basic and acidic residues" evidence="1">
    <location>
        <begin position="1"/>
        <end position="15"/>
    </location>
</feature>